<gene>
    <name evidence="1" type="ORF">LX32DRAFT_493927</name>
</gene>
<evidence type="ECO:0000313" key="1">
    <source>
        <dbReference type="EMBL" id="KAK2020988.1"/>
    </source>
</evidence>
<proteinExistence type="predicted"/>
<feature type="non-terminal residue" evidence="1">
    <location>
        <position position="282"/>
    </location>
</feature>
<reference evidence="1" key="1">
    <citation type="submission" date="2021-06" db="EMBL/GenBank/DDBJ databases">
        <title>Comparative genomics, transcriptomics and evolutionary studies reveal genomic signatures of adaptation to plant cell wall in hemibiotrophic fungi.</title>
        <authorList>
            <consortium name="DOE Joint Genome Institute"/>
            <person name="Baroncelli R."/>
            <person name="Diaz J.F."/>
            <person name="Benocci T."/>
            <person name="Peng M."/>
            <person name="Battaglia E."/>
            <person name="Haridas S."/>
            <person name="Andreopoulos W."/>
            <person name="Labutti K."/>
            <person name="Pangilinan J."/>
            <person name="Floch G.L."/>
            <person name="Makela M.R."/>
            <person name="Henrissat B."/>
            <person name="Grigoriev I.V."/>
            <person name="Crouch J.A."/>
            <person name="De Vries R.P."/>
            <person name="Sukno S.A."/>
            <person name="Thon M.R."/>
        </authorList>
    </citation>
    <scope>NUCLEOTIDE SEQUENCE</scope>
    <source>
        <strain evidence="1">MAFF235873</strain>
    </source>
</reference>
<name>A0AAD9H235_9PEZI</name>
<evidence type="ECO:0000313" key="2">
    <source>
        <dbReference type="Proteomes" id="UP001232148"/>
    </source>
</evidence>
<feature type="non-terminal residue" evidence="1">
    <location>
        <position position="1"/>
    </location>
</feature>
<keyword evidence="2" id="KW-1185">Reference proteome</keyword>
<dbReference type="Proteomes" id="UP001232148">
    <property type="component" value="Unassembled WGS sequence"/>
</dbReference>
<protein>
    <submittedName>
        <fullName evidence="1">Uncharacterized protein</fullName>
    </submittedName>
</protein>
<organism evidence="1 2">
    <name type="scientific">Colletotrichum zoysiae</name>
    <dbReference type="NCBI Taxonomy" id="1216348"/>
    <lineage>
        <taxon>Eukaryota</taxon>
        <taxon>Fungi</taxon>
        <taxon>Dikarya</taxon>
        <taxon>Ascomycota</taxon>
        <taxon>Pezizomycotina</taxon>
        <taxon>Sordariomycetes</taxon>
        <taxon>Hypocreomycetidae</taxon>
        <taxon>Glomerellales</taxon>
        <taxon>Glomerellaceae</taxon>
        <taxon>Colletotrichum</taxon>
        <taxon>Colletotrichum graminicola species complex</taxon>
    </lineage>
</organism>
<accession>A0AAD9H235</accession>
<dbReference type="AlphaFoldDB" id="A0AAD9H235"/>
<comment type="caution">
    <text evidence="1">The sequence shown here is derived from an EMBL/GenBank/DDBJ whole genome shotgun (WGS) entry which is preliminary data.</text>
</comment>
<sequence length="282" mass="32411">PSCWASQQTMDRHTLLCTVWPQYLSLREACDIINQFDGDGWLKDRQILWSGTNKAEVQKIANENGMQTLRVAMGPLMDSDNPSCLKSQKSPSAWSKYIKGASLIFAWRISQGEVATIITPPPPDCFHPSEMTNLQDIELPVIQGCLGNRPVRRIFLWHPTVKGAESFRYQIWPVDHTPSWYEKFEPMAQRKHPWRTIGKNRVSTKWAVKTQVYHPIVTEMAALLQRTSLKVTEIAINVWYELTLLVKLSAHCIILLIMVFRLLIQVLIRDETDLHETGQMSN</sequence>
<dbReference type="EMBL" id="MU843150">
    <property type="protein sequence ID" value="KAK2020988.1"/>
    <property type="molecule type" value="Genomic_DNA"/>
</dbReference>